<accession>A4RQL5</accession>
<organism evidence="2 3">
    <name type="scientific">Ostreococcus lucimarinus (strain CCE9901)</name>
    <dbReference type="NCBI Taxonomy" id="436017"/>
    <lineage>
        <taxon>Eukaryota</taxon>
        <taxon>Viridiplantae</taxon>
        <taxon>Chlorophyta</taxon>
        <taxon>Mamiellophyceae</taxon>
        <taxon>Mamiellales</taxon>
        <taxon>Bathycoccaceae</taxon>
        <taxon>Ostreococcus</taxon>
    </lineage>
</organism>
<feature type="non-terminal residue" evidence="2">
    <location>
        <position position="1"/>
    </location>
</feature>
<dbReference type="GeneID" id="4999416"/>
<evidence type="ECO:0000313" key="2">
    <source>
        <dbReference type="EMBL" id="ABO94044.1"/>
    </source>
</evidence>
<dbReference type="Gramene" id="ABO94044">
    <property type="protein sequence ID" value="ABO94044"/>
    <property type="gene ID" value="OSTLU_92072"/>
</dbReference>
<keyword evidence="3" id="KW-1185">Reference proteome</keyword>
<feature type="region of interest" description="Disordered" evidence="1">
    <location>
        <begin position="1"/>
        <end position="90"/>
    </location>
</feature>
<dbReference type="Proteomes" id="UP000001568">
    <property type="component" value="Chromosome 1"/>
</dbReference>
<feature type="region of interest" description="Disordered" evidence="1">
    <location>
        <begin position="223"/>
        <end position="243"/>
    </location>
</feature>
<dbReference type="KEGG" id="olu:OSTLU_92072"/>
<dbReference type="HOGENOM" id="CLU_1060007_0_0_1"/>
<feature type="compositionally biased region" description="Low complexity" evidence="1">
    <location>
        <begin position="74"/>
        <end position="90"/>
    </location>
</feature>
<feature type="compositionally biased region" description="Basic and acidic residues" evidence="1">
    <location>
        <begin position="56"/>
        <end position="73"/>
    </location>
</feature>
<dbReference type="RefSeq" id="XP_001415752.1">
    <property type="nucleotide sequence ID" value="XM_001415715.1"/>
</dbReference>
<evidence type="ECO:0000256" key="1">
    <source>
        <dbReference type="SAM" id="MobiDB-lite"/>
    </source>
</evidence>
<dbReference type="AlphaFoldDB" id="A4RQL5"/>
<name>A4RQL5_OSTLU</name>
<dbReference type="EMBL" id="CP000581">
    <property type="protein sequence ID" value="ABO94044.1"/>
    <property type="molecule type" value="Genomic_DNA"/>
</dbReference>
<proteinExistence type="predicted"/>
<reference evidence="2 3" key="1">
    <citation type="journal article" date="2007" name="Proc. Natl. Acad. Sci. U.S.A.">
        <title>The tiny eukaryote Ostreococcus provides genomic insights into the paradox of plankton speciation.</title>
        <authorList>
            <person name="Palenik B."/>
            <person name="Grimwood J."/>
            <person name="Aerts A."/>
            <person name="Rouze P."/>
            <person name="Salamov A."/>
            <person name="Putnam N."/>
            <person name="Dupont C."/>
            <person name="Jorgensen R."/>
            <person name="Derelle E."/>
            <person name="Rombauts S."/>
            <person name="Zhou K."/>
            <person name="Otillar R."/>
            <person name="Merchant S.S."/>
            <person name="Podell S."/>
            <person name="Gaasterland T."/>
            <person name="Napoli C."/>
            <person name="Gendler K."/>
            <person name="Manuell A."/>
            <person name="Tai V."/>
            <person name="Vallon O."/>
            <person name="Piganeau G."/>
            <person name="Jancek S."/>
            <person name="Heijde M."/>
            <person name="Jabbari K."/>
            <person name="Bowler C."/>
            <person name="Lohr M."/>
            <person name="Robbens S."/>
            <person name="Werner G."/>
            <person name="Dubchak I."/>
            <person name="Pazour G.J."/>
            <person name="Ren Q."/>
            <person name="Paulsen I."/>
            <person name="Delwiche C."/>
            <person name="Schmutz J."/>
            <person name="Rokhsar D."/>
            <person name="Van de Peer Y."/>
            <person name="Moreau H."/>
            <person name="Grigoriev I.V."/>
        </authorList>
    </citation>
    <scope>NUCLEOTIDE SEQUENCE [LARGE SCALE GENOMIC DNA]</scope>
    <source>
        <strain evidence="2 3">CCE9901</strain>
    </source>
</reference>
<feature type="compositionally biased region" description="Acidic residues" evidence="1">
    <location>
        <begin position="228"/>
        <end position="237"/>
    </location>
</feature>
<feature type="compositionally biased region" description="Polar residues" evidence="1">
    <location>
        <begin position="35"/>
        <end position="44"/>
    </location>
</feature>
<evidence type="ECO:0000313" key="3">
    <source>
        <dbReference type="Proteomes" id="UP000001568"/>
    </source>
</evidence>
<protein>
    <submittedName>
        <fullName evidence="2">Uncharacterized protein</fullName>
    </submittedName>
</protein>
<gene>
    <name evidence="2" type="ORF">OSTLU_92072</name>
</gene>
<sequence length="263" mass="29079">VRAIVGATTRIQTRAPPRANHRTAPLHGARAVTSVKRQSMSNRFQPPPRIARARSPRTDNDNSNRASREDSPREAAGQSRSRSRSPARASVLSLKRDQMLPFLRKLRPTFVFTNDRALLNLCGGGLNGATRPCRARAEVFNPLGLSVSCSVSATQLARFLHVLVHTPLAVAGLLLAAKSLVERSQRLREEREAREAWRVVEVEPAIPSDMGVEHALAMSIPLENDRLADDDEDEDEVSMAPSDWSFISDEFQDDASDSEVIDR</sequence>